<keyword evidence="6" id="KW-1185">Reference proteome</keyword>
<proteinExistence type="predicted"/>
<dbReference type="EMBL" id="LR593886">
    <property type="protein sequence ID" value="VTR93526.1"/>
    <property type="molecule type" value="Genomic_DNA"/>
</dbReference>
<dbReference type="GO" id="GO:0005886">
    <property type="term" value="C:plasma membrane"/>
    <property type="evidence" value="ECO:0007669"/>
    <property type="project" value="UniProtKB-SubCell"/>
</dbReference>
<keyword evidence="2" id="KW-0732">Signal</keyword>
<reference evidence="5 6" key="1">
    <citation type="submission" date="2019-05" db="EMBL/GenBank/DDBJ databases">
        <authorList>
            <consortium name="Science for Life Laboratories"/>
        </authorList>
    </citation>
    <scope>NUCLEOTIDE SEQUENCE [LARGE SCALE GENOMIC DNA]</scope>
    <source>
        <strain evidence="5">Soil9</strain>
    </source>
</reference>
<dbReference type="PANTHER" id="PTHR24026">
    <property type="entry name" value="FAT ATYPICAL CADHERIN-RELATED"/>
    <property type="match status" value="1"/>
</dbReference>
<dbReference type="CDD" id="cd11304">
    <property type="entry name" value="Cadherin_repeat"/>
    <property type="match status" value="6"/>
</dbReference>
<evidence type="ECO:0000313" key="6">
    <source>
        <dbReference type="Proteomes" id="UP000464178"/>
    </source>
</evidence>
<dbReference type="KEGG" id="gms:SOIL9_41880"/>
<sequence>MQLARWMTRLLAKPARSSRSASPAPRGKFWTEVLEDRINLANFATGTAVGEAPIVRVFDAATQQPVAALNAYTGGFTGGVNVAMGDVTGDGVADIITGTATTASHVKVFDGVTFQEVRSFLAFPGFPGGINVAAGDINGDGKADIVASVANGGPPHVKAFSGATGAELASFFAYDQGFTGGVRVAVGDVDGDGKADIVTGSGPGAGGHVKAFSGANGSVLRSFLAYPGFNGGVNVAVGDIDGDGKADIVTGSGPGVSPHVKAFSGANGNQIASFFAYDQNFKGGVLVGVNADGDITTGASGTSHLKVFDGVTHAELSSVLSSRPVTAIAAPSNPNVAPVITSGATASVAENQTAAYTTAATDANIPAQTLTYSITGGADAAKFTINAATGVVTFLAAPNAEAPTDVGANNVYEITVQVSDGFLTATKNVSITVTGVSEFAPVITSNGGGTIAAINAAENQTAVTTVTSTDADVGAGSTRTYSISGPDAAKFSINATTGVLTFVAAPNFESPTDVGGNNVYDVTVTVTDGTLTDTQDLSITVTDANDAPVISSNGGGATAAVNAAENQTAVTTVTATDEDAGATRTYSISGGADAAKFSINASTGVLTFIAPPDFENPTDVGANNVYDVTVQVSDGTATDTQAIAVTVTGVNDNNPVITSNGGNPTATINAAENQTAVTTVTATDADLPAQTLTYSISGGADSAKFTINAATGVLTFVSAPDRETPTDANTDNVYEVTVQVSDGTATDTQDLSITVTGVNDNNPVITSNGGGATAAVNAAENQTAVTTVVATDADLPGDTLTYTIIGGADAAKFSVNATTGVLTFVSAPNFESPTDVGGNNVYDVIVRVSDGTLTDVQTIAVTVTNVNEAPVITSNGGGPTAAINVAENQTAVTTVTATDVDAATTLTYSITGGADMGLFTINASTGVLTFLAAPDFETPGDAGMDNVYDLVVTVSDGALTDTQAIAVTVTDVGGA</sequence>
<dbReference type="InterPro" id="IPR028994">
    <property type="entry name" value="Integrin_alpha_N"/>
</dbReference>
<evidence type="ECO:0000256" key="1">
    <source>
        <dbReference type="ARBA" id="ARBA00022692"/>
    </source>
</evidence>
<keyword evidence="3" id="KW-1133">Transmembrane helix</keyword>
<dbReference type="InterPro" id="IPR013517">
    <property type="entry name" value="FG-GAP"/>
</dbReference>
<dbReference type="PROSITE" id="PS50268">
    <property type="entry name" value="CADHERIN_2"/>
    <property type="match status" value="6"/>
</dbReference>
<organism evidence="5 6">
    <name type="scientific">Gemmata massiliana</name>
    <dbReference type="NCBI Taxonomy" id="1210884"/>
    <lineage>
        <taxon>Bacteria</taxon>
        <taxon>Pseudomonadati</taxon>
        <taxon>Planctomycetota</taxon>
        <taxon>Planctomycetia</taxon>
        <taxon>Gemmatales</taxon>
        <taxon>Gemmataceae</taxon>
        <taxon>Gemmata</taxon>
    </lineage>
</organism>
<dbReference type="SUPFAM" id="SSF69318">
    <property type="entry name" value="Integrin alpha N-terminal domain"/>
    <property type="match status" value="1"/>
</dbReference>
<dbReference type="GO" id="GO:0005509">
    <property type="term" value="F:calcium ion binding"/>
    <property type="evidence" value="ECO:0007669"/>
    <property type="project" value="InterPro"/>
</dbReference>
<dbReference type="SMART" id="SM00112">
    <property type="entry name" value="CA"/>
    <property type="match status" value="6"/>
</dbReference>
<feature type="domain" description="Cadherin" evidence="4">
    <location>
        <begin position="340"/>
        <end position="443"/>
    </location>
</feature>
<accession>A0A6P2CYR0</accession>
<evidence type="ECO:0000259" key="4">
    <source>
        <dbReference type="PROSITE" id="PS50268"/>
    </source>
</evidence>
<dbReference type="PANTHER" id="PTHR24026:SF126">
    <property type="entry name" value="PROTOCADHERIN FAT 4"/>
    <property type="match status" value="1"/>
</dbReference>
<gene>
    <name evidence="5" type="ORF">SOIL9_41880</name>
</gene>
<keyword evidence="3" id="KW-0472">Membrane</keyword>
<dbReference type="RefSeq" id="WP_197909511.1">
    <property type="nucleotide sequence ID" value="NZ_LR593886.1"/>
</dbReference>
<evidence type="ECO:0000313" key="5">
    <source>
        <dbReference type="EMBL" id="VTR93526.1"/>
    </source>
</evidence>
<dbReference type="Gene3D" id="2.130.10.130">
    <property type="entry name" value="Integrin alpha, N-terminal"/>
    <property type="match status" value="1"/>
</dbReference>
<dbReference type="InterPro" id="IPR015919">
    <property type="entry name" value="Cadherin-like_sf"/>
</dbReference>
<feature type="domain" description="Cadherin" evidence="4">
    <location>
        <begin position="877"/>
        <end position="972"/>
    </location>
</feature>
<keyword evidence="1" id="KW-0812">Transmembrane</keyword>
<evidence type="ECO:0000256" key="3">
    <source>
        <dbReference type="ARBA" id="ARBA00022989"/>
    </source>
</evidence>
<dbReference type="Proteomes" id="UP000464178">
    <property type="component" value="Chromosome"/>
</dbReference>
<dbReference type="Pfam" id="PF00028">
    <property type="entry name" value="Cadherin"/>
    <property type="match status" value="4"/>
</dbReference>
<evidence type="ECO:0000256" key="2">
    <source>
        <dbReference type="ARBA" id="ARBA00022729"/>
    </source>
</evidence>
<feature type="domain" description="Cadherin" evidence="4">
    <location>
        <begin position="461"/>
        <end position="550"/>
    </location>
</feature>
<dbReference type="SUPFAM" id="SSF49313">
    <property type="entry name" value="Cadherin-like"/>
    <property type="match status" value="6"/>
</dbReference>
<dbReference type="Pfam" id="PF13517">
    <property type="entry name" value="FG-GAP_3"/>
    <property type="match status" value="2"/>
</dbReference>
<protein>
    <recommendedName>
        <fullName evidence="4">Cadherin domain-containing protein</fullName>
    </recommendedName>
</protein>
<name>A0A6P2CYR0_9BACT</name>
<feature type="domain" description="Cadherin" evidence="4">
    <location>
        <begin position="568"/>
        <end position="657"/>
    </location>
</feature>
<dbReference type="InterPro" id="IPR002126">
    <property type="entry name" value="Cadherin-like_dom"/>
</dbReference>
<dbReference type="Gene3D" id="2.60.40.60">
    <property type="entry name" value="Cadherins"/>
    <property type="match status" value="6"/>
</dbReference>
<dbReference type="AlphaFoldDB" id="A0A6P2CYR0"/>
<feature type="domain" description="Cadherin" evidence="4">
    <location>
        <begin position="783"/>
        <end position="872"/>
    </location>
</feature>
<feature type="domain" description="Cadherin" evidence="4">
    <location>
        <begin position="675"/>
        <end position="765"/>
    </location>
</feature>
<dbReference type="GO" id="GO:0007156">
    <property type="term" value="P:homophilic cell adhesion via plasma membrane adhesion molecules"/>
    <property type="evidence" value="ECO:0007669"/>
    <property type="project" value="InterPro"/>
</dbReference>